<gene>
    <name evidence="4" type="ORF">SAMN04488052_10796</name>
</gene>
<evidence type="ECO:0000256" key="1">
    <source>
        <dbReference type="ARBA" id="ARBA00022729"/>
    </source>
</evidence>
<dbReference type="InterPro" id="IPR011250">
    <property type="entry name" value="OMP/PagP_B-barrel"/>
</dbReference>
<proteinExistence type="predicted"/>
<sequence length="163" mass="17290">MTISRSLTGTALAALLTASAAALPATASASGLYGGLGGVYTNFDDESNDTYYGTRIYGGYDFFGVPAVMRLGLEGGYTRTGKFEDNGGTDRYNNADIGLQGTITTLPLINFHGRAGYEWGDSDGAVFAIGGSMPVFPLTRVRAEYQDRNDFQAGMLSIEVRLP</sequence>
<dbReference type="EMBL" id="FOEG01000007">
    <property type="protein sequence ID" value="SEP04364.1"/>
    <property type="molecule type" value="Genomic_DNA"/>
</dbReference>
<dbReference type="InterPro" id="IPR027385">
    <property type="entry name" value="Beta-barrel_OMP"/>
</dbReference>
<accession>A0A1H8UN94</accession>
<keyword evidence="1 2" id="KW-0732">Signal</keyword>
<protein>
    <submittedName>
        <fullName evidence="4">Outer membrane protein beta-barrel domain-containing protein</fullName>
    </submittedName>
</protein>
<feature type="chain" id="PRO_5011737940" evidence="2">
    <location>
        <begin position="30"/>
        <end position="163"/>
    </location>
</feature>
<dbReference type="AlphaFoldDB" id="A0A1H8UN94"/>
<dbReference type="SUPFAM" id="SSF56925">
    <property type="entry name" value="OMPA-like"/>
    <property type="match status" value="1"/>
</dbReference>
<reference evidence="4 5" key="1">
    <citation type="submission" date="2016-10" db="EMBL/GenBank/DDBJ databases">
        <authorList>
            <person name="de Groot N.N."/>
        </authorList>
    </citation>
    <scope>NUCLEOTIDE SEQUENCE [LARGE SCALE GENOMIC DNA]</scope>
    <source>
        <strain evidence="4 5">CGMCC 1.6291</strain>
    </source>
</reference>
<dbReference type="RefSeq" id="WP_091645141.1">
    <property type="nucleotide sequence ID" value="NZ_FOEG01000007.1"/>
</dbReference>
<keyword evidence="5" id="KW-1185">Reference proteome</keyword>
<organism evidence="4 5">
    <name type="scientific">Aquisalimonas asiatica</name>
    <dbReference type="NCBI Taxonomy" id="406100"/>
    <lineage>
        <taxon>Bacteria</taxon>
        <taxon>Pseudomonadati</taxon>
        <taxon>Pseudomonadota</taxon>
        <taxon>Gammaproteobacteria</taxon>
        <taxon>Chromatiales</taxon>
        <taxon>Ectothiorhodospiraceae</taxon>
        <taxon>Aquisalimonas</taxon>
    </lineage>
</organism>
<evidence type="ECO:0000313" key="5">
    <source>
        <dbReference type="Proteomes" id="UP000199657"/>
    </source>
</evidence>
<evidence type="ECO:0000313" key="4">
    <source>
        <dbReference type="EMBL" id="SEP04364.1"/>
    </source>
</evidence>
<name>A0A1H8UN94_9GAMM</name>
<evidence type="ECO:0000256" key="2">
    <source>
        <dbReference type="SAM" id="SignalP"/>
    </source>
</evidence>
<feature type="domain" description="Outer membrane protein beta-barrel" evidence="3">
    <location>
        <begin position="11"/>
        <end position="129"/>
    </location>
</feature>
<evidence type="ECO:0000259" key="3">
    <source>
        <dbReference type="Pfam" id="PF13505"/>
    </source>
</evidence>
<dbReference type="Proteomes" id="UP000199657">
    <property type="component" value="Unassembled WGS sequence"/>
</dbReference>
<dbReference type="Pfam" id="PF13505">
    <property type="entry name" value="OMP_b-brl"/>
    <property type="match status" value="1"/>
</dbReference>
<feature type="signal peptide" evidence="2">
    <location>
        <begin position="1"/>
        <end position="29"/>
    </location>
</feature>